<organism evidence="3 4">
    <name type="scientific">Phytophthora aleatoria</name>
    <dbReference type="NCBI Taxonomy" id="2496075"/>
    <lineage>
        <taxon>Eukaryota</taxon>
        <taxon>Sar</taxon>
        <taxon>Stramenopiles</taxon>
        <taxon>Oomycota</taxon>
        <taxon>Peronosporomycetes</taxon>
        <taxon>Peronosporales</taxon>
        <taxon>Peronosporaceae</taxon>
        <taxon>Phytophthora</taxon>
    </lineage>
</organism>
<keyword evidence="4" id="KW-1185">Reference proteome</keyword>
<evidence type="ECO:0000256" key="2">
    <source>
        <dbReference type="SAM" id="MobiDB-lite"/>
    </source>
</evidence>
<dbReference type="Proteomes" id="UP000709295">
    <property type="component" value="Unassembled WGS sequence"/>
</dbReference>
<sequence>MDRANLVRRRKQIREKENVVVDTNSSVDGPKAAVAKKKKTVKGQGTTPREDPQSETTSLKGGCEPEPNVSLDNAPRMSSSPPAKENRPICSSKRPKVKPVYASEINAGLVVRQLLQRSQFGDVKDYLQSVKKPELFQQALVVATYVQELKKKHLEVSEAAHEELVQYQAKYRSVAGNLAEREQIYEEQEKETSELVGRLKLAQEEYQSLITWIREHEEKFKTLQQTKQDQAQLIEEMSDIRRQREGQLNAVKREREQVFRFAEELQEQNTKLQEQLAMVERDCERFQTELKEEQETNKILTLETQRKAQTLKQMSRGVEDARNQISTLNGQVQLEAISRHSVTQERDRLQQQYQIDRQDWKSTQEHRDSLEKRKAGEFRKMDLELRRLNQALSRMRIEWESEKSQREKSEARLHKLSSFLDETRVHTQELEEETQQLKMQLNEEKEARTSKDHALQIAHRDFQALQKSYREQENAKLDAQSEVASLVQRMKVIRRDHLALLHRVEAPTQLAAQWRTKMQTNEQSRHVD</sequence>
<dbReference type="EMBL" id="JAENGY010001065">
    <property type="protein sequence ID" value="KAG6952959.1"/>
    <property type="molecule type" value="Genomic_DNA"/>
</dbReference>
<reference evidence="3" key="1">
    <citation type="submission" date="2021-01" db="EMBL/GenBank/DDBJ databases">
        <title>Phytophthora aleatoria, a newly-described species from Pinus radiata is distinct from Phytophthora cactorum isolates based on comparative genomics.</title>
        <authorList>
            <person name="Mcdougal R."/>
            <person name="Panda P."/>
            <person name="Williams N."/>
            <person name="Studholme D.J."/>
        </authorList>
    </citation>
    <scope>NUCLEOTIDE SEQUENCE</scope>
    <source>
        <strain evidence="3">NZFS 4037</strain>
    </source>
</reference>
<accession>A0A8J5LZ46</accession>
<protein>
    <submittedName>
        <fullName evidence="3">Uncharacterized protein</fullName>
    </submittedName>
</protein>
<feature type="coiled-coil region" evidence="1">
    <location>
        <begin position="185"/>
        <end position="331"/>
    </location>
</feature>
<dbReference type="AlphaFoldDB" id="A0A8J5LZ46"/>
<proteinExistence type="predicted"/>
<comment type="caution">
    <text evidence="3">The sequence shown here is derived from an EMBL/GenBank/DDBJ whole genome shotgun (WGS) entry which is preliminary data.</text>
</comment>
<feature type="region of interest" description="Disordered" evidence="2">
    <location>
        <begin position="353"/>
        <end position="374"/>
    </location>
</feature>
<gene>
    <name evidence="3" type="ORF">JG688_00013047</name>
</gene>
<feature type="compositionally biased region" description="Basic and acidic residues" evidence="2">
    <location>
        <begin position="356"/>
        <end position="374"/>
    </location>
</feature>
<evidence type="ECO:0000256" key="1">
    <source>
        <dbReference type="SAM" id="Coils"/>
    </source>
</evidence>
<keyword evidence="1" id="KW-0175">Coiled coil</keyword>
<evidence type="ECO:0000313" key="3">
    <source>
        <dbReference type="EMBL" id="KAG6952959.1"/>
    </source>
</evidence>
<evidence type="ECO:0000313" key="4">
    <source>
        <dbReference type="Proteomes" id="UP000709295"/>
    </source>
</evidence>
<feature type="coiled-coil region" evidence="1">
    <location>
        <begin position="378"/>
        <end position="489"/>
    </location>
</feature>
<name>A0A8J5LZ46_9STRA</name>
<feature type="region of interest" description="Disordered" evidence="2">
    <location>
        <begin position="17"/>
        <end position="95"/>
    </location>
</feature>